<dbReference type="SUPFAM" id="SSF88723">
    <property type="entry name" value="PIN domain-like"/>
    <property type="match status" value="1"/>
</dbReference>
<protein>
    <recommendedName>
        <fullName evidence="3">PIN domain-containing protein</fullName>
    </recommendedName>
</protein>
<organism evidence="1 2">
    <name type="scientific">Serinibacter arcticus</name>
    <dbReference type="NCBI Taxonomy" id="1655435"/>
    <lineage>
        <taxon>Bacteria</taxon>
        <taxon>Bacillati</taxon>
        <taxon>Actinomycetota</taxon>
        <taxon>Actinomycetes</taxon>
        <taxon>Micrococcales</taxon>
        <taxon>Beutenbergiaceae</taxon>
        <taxon>Serinibacter</taxon>
    </lineage>
</organism>
<evidence type="ECO:0008006" key="3">
    <source>
        <dbReference type="Google" id="ProtNLM"/>
    </source>
</evidence>
<gene>
    <name evidence="1" type="ORF">SERN_2967</name>
</gene>
<comment type="caution">
    <text evidence="1">The sequence shown here is derived from an EMBL/GenBank/DDBJ whole genome shotgun (WGS) entry which is preliminary data.</text>
</comment>
<reference evidence="1 2" key="1">
    <citation type="submission" date="2018-11" db="EMBL/GenBank/DDBJ databases">
        <title>Complete genome sequencing of the Actinobacteria Serinibacter sp. K3-2.</title>
        <authorList>
            <person name="Rakitin A.L."/>
            <person name="Beletsky A.V."/>
            <person name="Mardanov A.V."/>
            <person name="Ravin N.V."/>
            <person name="Gromova A.S."/>
            <person name="Filippova S.N."/>
            <person name="Gal'Chenko V.F."/>
        </authorList>
    </citation>
    <scope>NUCLEOTIDE SEQUENCE [LARGE SCALE GENOMIC DNA]</scope>
    <source>
        <strain evidence="1 2">K3-2</strain>
    </source>
</reference>
<dbReference type="AlphaFoldDB" id="A0A4Z1DWH0"/>
<proteinExistence type="predicted"/>
<sequence length="42" mass="4727">MAWEHRDPFDRILVSQAQHENLALATVDAAILALPGVRTLTW</sequence>
<dbReference type="Proteomes" id="UP000297318">
    <property type="component" value="Unassembled WGS sequence"/>
</dbReference>
<evidence type="ECO:0000313" key="1">
    <source>
        <dbReference type="EMBL" id="TGO03955.1"/>
    </source>
</evidence>
<dbReference type="InterPro" id="IPR029060">
    <property type="entry name" value="PIN-like_dom_sf"/>
</dbReference>
<keyword evidence="2" id="KW-1185">Reference proteome</keyword>
<evidence type="ECO:0000313" key="2">
    <source>
        <dbReference type="Proteomes" id="UP000297318"/>
    </source>
</evidence>
<accession>A0A4Z1DWH0</accession>
<name>A0A4Z1DWH0_9MICO</name>
<dbReference type="EMBL" id="RHPJ01000005">
    <property type="protein sequence ID" value="TGO03955.1"/>
    <property type="molecule type" value="Genomic_DNA"/>
</dbReference>